<dbReference type="Proteomes" id="UP001556040">
    <property type="component" value="Unassembled WGS sequence"/>
</dbReference>
<keyword evidence="1" id="KW-0812">Transmembrane</keyword>
<feature type="transmembrane region" description="Helical" evidence="1">
    <location>
        <begin position="32"/>
        <end position="50"/>
    </location>
</feature>
<evidence type="ECO:0000313" key="2">
    <source>
        <dbReference type="EMBL" id="MEW9503378.1"/>
    </source>
</evidence>
<organism evidence="2 3">
    <name type="scientific">Jeotgalibacillus marinus</name>
    <dbReference type="NCBI Taxonomy" id="86667"/>
    <lineage>
        <taxon>Bacteria</taxon>
        <taxon>Bacillati</taxon>
        <taxon>Bacillota</taxon>
        <taxon>Bacilli</taxon>
        <taxon>Bacillales</taxon>
        <taxon>Caryophanaceae</taxon>
        <taxon>Jeotgalibacillus</taxon>
    </lineage>
</organism>
<accession>A0ABV3Q9E9</accession>
<evidence type="ECO:0000313" key="3">
    <source>
        <dbReference type="Proteomes" id="UP001556040"/>
    </source>
</evidence>
<protein>
    <recommendedName>
        <fullName evidence="4">Permease</fullName>
    </recommendedName>
</protein>
<evidence type="ECO:0000256" key="1">
    <source>
        <dbReference type="SAM" id="Phobius"/>
    </source>
</evidence>
<evidence type="ECO:0008006" key="4">
    <source>
        <dbReference type="Google" id="ProtNLM"/>
    </source>
</evidence>
<feature type="transmembrane region" description="Helical" evidence="1">
    <location>
        <begin position="99"/>
        <end position="118"/>
    </location>
</feature>
<dbReference type="RefSeq" id="WP_367780865.1">
    <property type="nucleotide sequence ID" value="NZ_JBFMIA010000039.1"/>
</dbReference>
<comment type="caution">
    <text evidence="2">The sequence shown here is derived from an EMBL/GenBank/DDBJ whole genome shotgun (WGS) entry which is preliminary data.</text>
</comment>
<dbReference type="EMBL" id="JBFMIA010000039">
    <property type="protein sequence ID" value="MEW9503378.1"/>
    <property type="molecule type" value="Genomic_DNA"/>
</dbReference>
<gene>
    <name evidence="2" type="ORF">AB1471_16550</name>
</gene>
<keyword evidence="3" id="KW-1185">Reference proteome</keyword>
<proteinExistence type="predicted"/>
<sequence length="122" mass="13956">MKNLFLICGVLFFLMFILMIGSTFIAGESFNYDSLIFLSMVILSLSQYYMFPHLKENDERSKEIKVKSVFYSMIVFQGLVGLILLILTINPISIETVDLLKLIITLIIVIPSILMILVSKRI</sequence>
<keyword evidence="1" id="KW-1133">Transmembrane helix</keyword>
<feature type="transmembrane region" description="Helical" evidence="1">
    <location>
        <begin position="5"/>
        <end position="26"/>
    </location>
</feature>
<keyword evidence="1" id="KW-0472">Membrane</keyword>
<name>A0ABV3Q9E9_9BACL</name>
<reference evidence="2 3" key="1">
    <citation type="journal article" date="1979" name="Int. J. Syst. Evol. Microbiol.">
        <title>Bacillus globisporus subsp. marinus subsp. nov.</title>
        <authorList>
            <person name="Liu H."/>
        </authorList>
    </citation>
    <scope>NUCLEOTIDE SEQUENCE [LARGE SCALE GENOMIC DNA]</scope>
    <source>
        <strain evidence="2 3">DSM 1297</strain>
    </source>
</reference>
<feature type="transmembrane region" description="Helical" evidence="1">
    <location>
        <begin position="70"/>
        <end position="93"/>
    </location>
</feature>